<dbReference type="SMART" id="SM00283">
    <property type="entry name" value="MA"/>
    <property type="match status" value="1"/>
</dbReference>
<dbReference type="GO" id="GO:0007165">
    <property type="term" value="P:signal transduction"/>
    <property type="evidence" value="ECO:0007669"/>
    <property type="project" value="UniProtKB-KW"/>
</dbReference>
<dbReference type="GO" id="GO:0005886">
    <property type="term" value="C:plasma membrane"/>
    <property type="evidence" value="ECO:0007669"/>
    <property type="project" value="UniProtKB-SubCell"/>
</dbReference>
<comment type="subcellular location">
    <subcellularLocation>
        <location evidence="1">Cell membrane</location>
        <topology evidence="1">Multi-pass membrane protein</topology>
    </subcellularLocation>
</comment>
<dbReference type="PROSITE" id="PS50885">
    <property type="entry name" value="HAMP"/>
    <property type="match status" value="1"/>
</dbReference>
<sequence length="557" mass="59099">MKKLLPGILRRRSGTSVLRRLKITQRLVLCFSITSLLTVALGAFCLLQMQEIRKQGEAVESGSLPSIAMADALAITLVKMRSESIRLIANADNPGAVVTSKINVETLKNDAEKGFADYLAHVKDSTERDSLVALQDAYKAFIPGLYDEIALIEQRKIEDARMLANTMLSLQGDLMDMQVQLLRELNKQSAATAVDKASASYAQTRIIALSAIGLVLALTLLLAWRLSVSIIRPVRQALTIASTIADGDLSPQTIPDGKDETAQLLTMLGRMRGNLHTTIEQIYAAANQLSQSVQEMSSIAESGAENLKLQNSEIEQAAVAVNQMSQAAMEVASNASNTATESLASNAAAANGKARLADTIGSIKELTGNVLDTSHQAEGLAERTLSISKILDVIRAIANQTNLLALNAAIEAARAGEAGRGFAVVADEVRSLAQRTSASTTEIEGLINSVQQSTQETAEALRLTANQANVTLEQAAATGEALTVIISSTSTINDRNLLIASAAEQQAQVAGEVDRNLSSIRDLSAQSASGAHQTTAASNALSVLATDLNIMVQRFVL</sequence>
<dbReference type="GO" id="GO:0006935">
    <property type="term" value="P:chemotaxis"/>
    <property type="evidence" value="ECO:0007669"/>
    <property type="project" value="UniProtKB-KW"/>
</dbReference>
<gene>
    <name evidence="14" type="ORF">AUC60_24145</name>
</gene>
<dbReference type="RefSeq" id="WP_087273738.1">
    <property type="nucleotide sequence ID" value="NZ_JBJGBV010000010.1"/>
</dbReference>
<keyword evidence="5 11" id="KW-0812">Transmembrane</keyword>
<keyword evidence="6 11" id="KW-1133">Transmembrane helix</keyword>
<feature type="domain" description="Methyl-accepting transducer" evidence="12">
    <location>
        <begin position="285"/>
        <end position="521"/>
    </location>
</feature>
<dbReference type="SMART" id="SM00304">
    <property type="entry name" value="HAMP"/>
    <property type="match status" value="1"/>
</dbReference>
<feature type="transmembrane region" description="Helical" evidence="11">
    <location>
        <begin position="206"/>
        <end position="226"/>
    </location>
</feature>
<name>A0A1Y3NXS6_9PSED</name>
<evidence type="ECO:0000259" key="13">
    <source>
        <dbReference type="PROSITE" id="PS50885"/>
    </source>
</evidence>
<organism evidence="14 15">
    <name type="scientific">Pseudomonas caspiana</name>
    <dbReference type="NCBI Taxonomy" id="1451454"/>
    <lineage>
        <taxon>Bacteria</taxon>
        <taxon>Pseudomonadati</taxon>
        <taxon>Pseudomonadota</taxon>
        <taxon>Gammaproteobacteria</taxon>
        <taxon>Pseudomonadales</taxon>
        <taxon>Pseudomonadaceae</taxon>
        <taxon>Pseudomonas</taxon>
    </lineage>
</organism>
<dbReference type="InterPro" id="IPR035440">
    <property type="entry name" value="4HB_MCP_dom_sf"/>
</dbReference>
<dbReference type="PROSITE" id="PS50111">
    <property type="entry name" value="CHEMOTAXIS_TRANSDUC_2"/>
    <property type="match status" value="1"/>
</dbReference>
<evidence type="ECO:0000256" key="6">
    <source>
        <dbReference type="ARBA" id="ARBA00022989"/>
    </source>
</evidence>
<dbReference type="InterPro" id="IPR004089">
    <property type="entry name" value="MCPsignal_dom"/>
</dbReference>
<comment type="similarity">
    <text evidence="9">Belongs to the methyl-accepting chemotaxis (MCP) protein family.</text>
</comment>
<dbReference type="SUPFAM" id="SSF47170">
    <property type="entry name" value="Aspartate receptor, ligand-binding domain"/>
    <property type="match status" value="1"/>
</dbReference>
<dbReference type="InterPro" id="IPR024478">
    <property type="entry name" value="HlyB_4HB_MCP"/>
</dbReference>
<dbReference type="InterPro" id="IPR003660">
    <property type="entry name" value="HAMP_dom"/>
</dbReference>
<feature type="domain" description="HAMP" evidence="13">
    <location>
        <begin position="228"/>
        <end position="280"/>
    </location>
</feature>
<evidence type="ECO:0000313" key="15">
    <source>
        <dbReference type="Proteomes" id="UP000195440"/>
    </source>
</evidence>
<proteinExistence type="inferred from homology"/>
<evidence type="ECO:0000256" key="7">
    <source>
        <dbReference type="ARBA" id="ARBA00023136"/>
    </source>
</evidence>
<reference evidence="14 15" key="1">
    <citation type="journal article" date="2017" name="Syst. Appl. Microbiol.">
        <title>Pseudomonas caspiana sp. nov., a citrus pathogen in the Pseudomonas syringae phylogenetic group.</title>
        <authorList>
            <person name="Busquets A."/>
            <person name="Gomila M."/>
            <person name="Beiki F."/>
            <person name="Mulet M."/>
            <person name="Rahimian H."/>
            <person name="Garcia-Valdes E."/>
            <person name="Lalucat J."/>
        </authorList>
    </citation>
    <scope>NUCLEOTIDE SEQUENCE [LARGE SCALE GENOMIC DNA]</scope>
    <source>
        <strain evidence="14 15">FBF102</strain>
    </source>
</reference>
<keyword evidence="8 10" id="KW-0807">Transducer</keyword>
<dbReference type="EMBL" id="LOHF01000029">
    <property type="protein sequence ID" value="OUM71312.1"/>
    <property type="molecule type" value="Genomic_DNA"/>
</dbReference>
<dbReference type="Gene3D" id="1.10.287.950">
    <property type="entry name" value="Methyl-accepting chemotaxis protein"/>
    <property type="match status" value="1"/>
</dbReference>
<evidence type="ECO:0000256" key="2">
    <source>
        <dbReference type="ARBA" id="ARBA00022475"/>
    </source>
</evidence>
<dbReference type="PRINTS" id="PR00260">
    <property type="entry name" value="CHEMTRNSDUCR"/>
</dbReference>
<evidence type="ECO:0000256" key="3">
    <source>
        <dbReference type="ARBA" id="ARBA00022481"/>
    </source>
</evidence>
<evidence type="ECO:0000256" key="1">
    <source>
        <dbReference type="ARBA" id="ARBA00004651"/>
    </source>
</evidence>
<dbReference type="GO" id="GO:0004888">
    <property type="term" value="F:transmembrane signaling receptor activity"/>
    <property type="evidence" value="ECO:0007669"/>
    <property type="project" value="InterPro"/>
</dbReference>
<evidence type="ECO:0000259" key="12">
    <source>
        <dbReference type="PROSITE" id="PS50111"/>
    </source>
</evidence>
<dbReference type="Pfam" id="PF12729">
    <property type="entry name" value="4HB_MCP_1"/>
    <property type="match status" value="1"/>
</dbReference>
<dbReference type="CDD" id="cd06225">
    <property type="entry name" value="HAMP"/>
    <property type="match status" value="1"/>
</dbReference>
<evidence type="ECO:0000313" key="14">
    <source>
        <dbReference type="EMBL" id="OUM71312.1"/>
    </source>
</evidence>
<keyword evidence="4" id="KW-0145">Chemotaxis</keyword>
<dbReference type="PANTHER" id="PTHR32089:SF120">
    <property type="entry name" value="METHYL-ACCEPTING CHEMOTAXIS PROTEIN TLPQ"/>
    <property type="match status" value="1"/>
</dbReference>
<evidence type="ECO:0000256" key="9">
    <source>
        <dbReference type="ARBA" id="ARBA00029447"/>
    </source>
</evidence>
<evidence type="ECO:0000256" key="10">
    <source>
        <dbReference type="PROSITE-ProRule" id="PRU00284"/>
    </source>
</evidence>
<dbReference type="Pfam" id="PF00672">
    <property type="entry name" value="HAMP"/>
    <property type="match status" value="1"/>
</dbReference>
<protein>
    <submittedName>
        <fullName evidence="14">Chemotaxis protein</fullName>
    </submittedName>
</protein>
<dbReference type="Pfam" id="PF00015">
    <property type="entry name" value="MCPsignal"/>
    <property type="match status" value="1"/>
</dbReference>
<dbReference type="Proteomes" id="UP000195440">
    <property type="component" value="Unassembled WGS sequence"/>
</dbReference>
<evidence type="ECO:0000256" key="4">
    <source>
        <dbReference type="ARBA" id="ARBA00022500"/>
    </source>
</evidence>
<evidence type="ECO:0000256" key="11">
    <source>
        <dbReference type="SAM" id="Phobius"/>
    </source>
</evidence>
<evidence type="ECO:0000256" key="8">
    <source>
        <dbReference type="ARBA" id="ARBA00023224"/>
    </source>
</evidence>
<keyword evidence="15" id="KW-1185">Reference proteome</keyword>
<keyword evidence="3" id="KW-0488">Methylation</keyword>
<accession>A0A1Y3NXS6</accession>
<evidence type="ECO:0000256" key="5">
    <source>
        <dbReference type="ARBA" id="ARBA00022692"/>
    </source>
</evidence>
<comment type="caution">
    <text evidence="14">The sequence shown here is derived from an EMBL/GenBank/DDBJ whole genome shotgun (WGS) entry which is preliminary data.</text>
</comment>
<dbReference type="OrthoDB" id="6787429at2"/>
<dbReference type="AlphaFoldDB" id="A0A1Y3NXS6"/>
<keyword evidence="7 11" id="KW-0472">Membrane</keyword>
<dbReference type="FunFam" id="1.10.287.950:FF:000001">
    <property type="entry name" value="Methyl-accepting chemotaxis sensory transducer"/>
    <property type="match status" value="1"/>
</dbReference>
<dbReference type="PANTHER" id="PTHR32089">
    <property type="entry name" value="METHYL-ACCEPTING CHEMOTAXIS PROTEIN MCPB"/>
    <property type="match status" value="1"/>
</dbReference>
<dbReference type="SUPFAM" id="SSF58104">
    <property type="entry name" value="Methyl-accepting chemotaxis protein (MCP) signaling domain"/>
    <property type="match status" value="1"/>
</dbReference>
<keyword evidence="2" id="KW-1003">Cell membrane</keyword>
<dbReference type="InterPro" id="IPR004090">
    <property type="entry name" value="Chemotax_Me-accpt_rcpt"/>
</dbReference>